<dbReference type="Pfam" id="PF00270">
    <property type="entry name" value="DEAD"/>
    <property type="match status" value="1"/>
</dbReference>
<protein>
    <recommendedName>
        <fullName evidence="13">ATP-dependent DNA helicase RecQ</fullName>
        <ecNumber evidence="12">5.6.2.4</ecNumber>
    </recommendedName>
    <alternativeName>
        <fullName evidence="14">DNA 3'-5' helicase RecQ</fullName>
    </alternativeName>
</protein>
<dbReference type="Gene3D" id="1.10.10.10">
    <property type="entry name" value="Winged helix-like DNA-binding domain superfamily/Winged helix DNA-binding domain"/>
    <property type="match status" value="1"/>
</dbReference>
<dbReference type="Gene3D" id="3.40.50.300">
    <property type="entry name" value="P-loop containing nucleotide triphosphate hydrolases"/>
    <property type="match status" value="2"/>
</dbReference>
<dbReference type="SUPFAM" id="SSF46785">
    <property type="entry name" value="Winged helix' DNA-binding domain"/>
    <property type="match status" value="1"/>
</dbReference>
<evidence type="ECO:0000313" key="18">
    <source>
        <dbReference type="EMBL" id="QDU67928.1"/>
    </source>
</evidence>
<evidence type="ECO:0000256" key="7">
    <source>
        <dbReference type="ARBA" id="ARBA00022806"/>
    </source>
</evidence>
<dbReference type="GO" id="GO:0009378">
    <property type="term" value="F:four-way junction helicase activity"/>
    <property type="evidence" value="ECO:0007669"/>
    <property type="project" value="TreeGrafter"/>
</dbReference>
<dbReference type="SMART" id="SM00341">
    <property type="entry name" value="HRDC"/>
    <property type="match status" value="1"/>
</dbReference>
<evidence type="ECO:0000256" key="8">
    <source>
        <dbReference type="ARBA" id="ARBA00022840"/>
    </source>
</evidence>
<dbReference type="PROSITE" id="PS50967">
    <property type="entry name" value="HRDC"/>
    <property type="match status" value="1"/>
</dbReference>
<dbReference type="AlphaFoldDB" id="A0A518BLS7"/>
<dbReference type="InterPro" id="IPR027417">
    <property type="entry name" value="P-loop_NTPase"/>
</dbReference>
<dbReference type="InterPro" id="IPR011545">
    <property type="entry name" value="DEAD/DEAH_box_helicase_dom"/>
</dbReference>
<evidence type="ECO:0000256" key="11">
    <source>
        <dbReference type="ARBA" id="ARBA00034617"/>
    </source>
</evidence>
<comment type="cofactor">
    <cofactor evidence="2">
        <name>Zn(2+)</name>
        <dbReference type="ChEBI" id="CHEBI:29105"/>
    </cofactor>
</comment>
<dbReference type="PROSITE" id="PS51194">
    <property type="entry name" value="HELICASE_CTER"/>
    <property type="match status" value="1"/>
</dbReference>
<evidence type="ECO:0000256" key="9">
    <source>
        <dbReference type="ARBA" id="ARBA00023125"/>
    </source>
</evidence>
<dbReference type="GO" id="GO:0043138">
    <property type="term" value="F:3'-5' DNA helicase activity"/>
    <property type="evidence" value="ECO:0007669"/>
    <property type="project" value="UniProtKB-EC"/>
</dbReference>
<dbReference type="PANTHER" id="PTHR13710">
    <property type="entry name" value="DNA HELICASE RECQ FAMILY MEMBER"/>
    <property type="match status" value="1"/>
</dbReference>
<feature type="domain" description="Helicase C-terminal" evidence="17">
    <location>
        <begin position="229"/>
        <end position="376"/>
    </location>
</feature>
<evidence type="ECO:0000313" key="19">
    <source>
        <dbReference type="Proteomes" id="UP000316921"/>
    </source>
</evidence>
<reference evidence="18 19" key="1">
    <citation type="submission" date="2019-02" db="EMBL/GenBank/DDBJ databases">
        <title>Deep-cultivation of Planctomycetes and their phenomic and genomic characterization uncovers novel biology.</title>
        <authorList>
            <person name="Wiegand S."/>
            <person name="Jogler M."/>
            <person name="Boedeker C."/>
            <person name="Pinto D."/>
            <person name="Vollmers J."/>
            <person name="Rivas-Marin E."/>
            <person name="Kohn T."/>
            <person name="Peeters S.H."/>
            <person name="Heuer A."/>
            <person name="Rast P."/>
            <person name="Oberbeckmann S."/>
            <person name="Bunk B."/>
            <person name="Jeske O."/>
            <person name="Meyerdierks A."/>
            <person name="Storesund J.E."/>
            <person name="Kallscheuer N."/>
            <person name="Luecker S."/>
            <person name="Lage O.M."/>
            <person name="Pohl T."/>
            <person name="Merkel B.J."/>
            <person name="Hornburger P."/>
            <person name="Mueller R.-W."/>
            <person name="Bruemmer F."/>
            <person name="Labrenz M."/>
            <person name="Spormann A.M."/>
            <person name="Op den Camp H."/>
            <person name="Overmann J."/>
            <person name="Amann R."/>
            <person name="Jetten M.S.M."/>
            <person name="Mascher T."/>
            <person name="Medema M.H."/>
            <person name="Devos D.P."/>
            <person name="Kaster A.-K."/>
            <person name="Ovreas L."/>
            <person name="Rohde M."/>
            <person name="Galperin M.Y."/>
            <person name="Jogler C."/>
        </authorList>
    </citation>
    <scope>NUCLEOTIDE SEQUENCE [LARGE SCALE GENOMIC DNA]</scope>
    <source>
        <strain evidence="18 19">Pla133</strain>
    </source>
</reference>
<evidence type="ECO:0000256" key="10">
    <source>
        <dbReference type="ARBA" id="ARBA00023235"/>
    </source>
</evidence>
<dbReference type="GO" id="GO:0006281">
    <property type="term" value="P:DNA repair"/>
    <property type="evidence" value="ECO:0007669"/>
    <property type="project" value="InterPro"/>
</dbReference>
<keyword evidence="5" id="KW-0547">Nucleotide-binding</keyword>
<dbReference type="NCBIfam" id="TIGR00614">
    <property type="entry name" value="recQ_fam"/>
    <property type="match status" value="1"/>
</dbReference>
<dbReference type="SMART" id="SM00487">
    <property type="entry name" value="DEXDc"/>
    <property type="match status" value="1"/>
</dbReference>
<sequence length="624" mass="67905">MDALPSSPTTEPGSALQALAERIRGVFGFDRLRPLQGEAMAAVLEGRDALVVLPTGGGKSLCYQAPALVKEGFTLVVSPLIALMADQLHSLEGHGVDAGVLNSVQTPEERALTWAKLHSGQLDILFCAPERLAVGDFFGGLVEAGLSAIAVDEAHCISHWGHDFRPDYRALGTLRKRAPGVPILALTATASPRVQDDICEQLQLRDPARLVGNFDRPNLTYRIVPRENLVSQALNVIQRHAGQAGIVYVMRRKDAEQVAGDLAAKGVRVEPYHAGMTPQKRKQAQDAFLSERIDVIVATVAFGMGIDRSDVRFVIHAALPKGVEQYSQETGRAGRDGLPAECVLFYSGADFHGQRSLMERSAAEADEAGVTTARVELEGNLERLGHMWGFAAGAFCRHRFLVEYFGGRFEVLPDGCGACDVCLGELPAEDDAQVIAQKILSCVVHCRQGYGAGHVTNVLRGAKLKKIEQLGHDQFTTFGLLADKSQAEVRSYIDQLIAQEYLRVSPGKYPVIGMTRSGLAVMKGEEQATLFKPPAPKKKSAARSRPAPILDEPDLDQDLVERLRSLRRRLARERGVPPYLLFNDRTLVDLAKKRPTNEEELLEVEGIGAKKAADLGEVLLEALL</sequence>
<dbReference type="GO" id="GO:0003677">
    <property type="term" value="F:DNA binding"/>
    <property type="evidence" value="ECO:0007669"/>
    <property type="project" value="UniProtKB-KW"/>
</dbReference>
<comment type="catalytic activity">
    <reaction evidence="11">
        <text>Couples ATP hydrolysis with the unwinding of duplex DNA by translocating in the 3'-5' direction.</text>
        <dbReference type="EC" id="5.6.2.4"/>
    </reaction>
</comment>
<organism evidence="18 19">
    <name type="scientific">Engelhardtia mirabilis</name>
    <dbReference type="NCBI Taxonomy" id="2528011"/>
    <lineage>
        <taxon>Bacteria</taxon>
        <taxon>Pseudomonadati</taxon>
        <taxon>Planctomycetota</taxon>
        <taxon>Planctomycetia</taxon>
        <taxon>Planctomycetia incertae sedis</taxon>
        <taxon>Engelhardtia</taxon>
    </lineage>
</organism>
<dbReference type="InterPro" id="IPR032284">
    <property type="entry name" value="RecQ_Zn-bd"/>
</dbReference>
<evidence type="ECO:0000256" key="13">
    <source>
        <dbReference type="ARBA" id="ARBA00044535"/>
    </source>
</evidence>
<dbReference type="GO" id="GO:0043590">
    <property type="term" value="C:bacterial nucleoid"/>
    <property type="evidence" value="ECO:0007669"/>
    <property type="project" value="TreeGrafter"/>
</dbReference>
<keyword evidence="7 18" id="KW-0347">Helicase</keyword>
<comment type="similarity">
    <text evidence="3">Belongs to the helicase family. RecQ subfamily.</text>
</comment>
<dbReference type="PROSITE" id="PS51192">
    <property type="entry name" value="HELICASE_ATP_BIND_1"/>
    <property type="match status" value="1"/>
</dbReference>
<dbReference type="InterPro" id="IPR004589">
    <property type="entry name" value="DNA_helicase_ATP-dep_RecQ"/>
</dbReference>
<evidence type="ECO:0000256" key="12">
    <source>
        <dbReference type="ARBA" id="ARBA00034808"/>
    </source>
</evidence>
<dbReference type="SMART" id="SM00956">
    <property type="entry name" value="RQC"/>
    <property type="match status" value="1"/>
</dbReference>
<dbReference type="CDD" id="cd18794">
    <property type="entry name" value="SF2_C_RecQ"/>
    <property type="match status" value="1"/>
</dbReference>
<keyword evidence="6 18" id="KW-0378">Hydrolase</keyword>
<dbReference type="CDD" id="cd17920">
    <property type="entry name" value="DEXHc_RecQ"/>
    <property type="match status" value="1"/>
</dbReference>
<dbReference type="InterPro" id="IPR018982">
    <property type="entry name" value="RQC_domain"/>
</dbReference>
<evidence type="ECO:0000256" key="14">
    <source>
        <dbReference type="ARBA" id="ARBA00044550"/>
    </source>
</evidence>
<feature type="domain" description="HRDC" evidence="15">
    <location>
        <begin position="553"/>
        <end position="624"/>
    </location>
</feature>
<evidence type="ECO:0000259" key="17">
    <source>
        <dbReference type="PROSITE" id="PS51194"/>
    </source>
</evidence>
<keyword evidence="8" id="KW-0067">ATP-binding</keyword>
<name>A0A518BLS7_9BACT</name>
<evidence type="ECO:0000259" key="15">
    <source>
        <dbReference type="PROSITE" id="PS50967"/>
    </source>
</evidence>
<dbReference type="GO" id="GO:0046872">
    <property type="term" value="F:metal ion binding"/>
    <property type="evidence" value="ECO:0007669"/>
    <property type="project" value="UniProtKB-KW"/>
</dbReference>
<dbReference type="InterPro" id="IPR010997">
    <property type="entry name" value="HRDC-like_sf"/>
</dbReference>
<evidence type="ECO:0000256" key="2">
    <source>
        <dbReference type="ARBA" id="ARBA00001947"/>
    </source>
</evidence>
<dbReference type="Pfam" id="PF16124">
    <property type="entry name" value="RecQ_Zn_bind"/>
    <property type="match status" value="1"/>
</dbReference>
<dbReference type="EC" id="5.6.2.4" evidence="12"/>
<dbReference type="InterPro" id="IPR036390">
    <property type="entry name" value="WH_DNA-bd_sf"/>
</dbReference>
<dbReference type="Proteomes" id="UP000316921">
    <property type="component" value="Chromosome"/>
</dbReference>
<evidence type="ECO:0000259" key="16">
    <source>
        <dbReference type="PROSITE" id="PS51192"/>
    </source>
</evidence>
<dbReference type="PANTHER" id="PTHR13710:SF105">
    <property type="entry name" value="ATP-DEPENDENT DNA HELICASE Q1"/>
    <property type="match status" value="1"/>
</dbReference>
<dbReference type="InterPro" id="IPR001650">
    <property type="entry name" value="Helicase_C-like"/>
</dbReference>
<dbReference type="InterPro" id="IPR044876">
    <property type="entry name" value="HRDC_dom_sf"/>
</dbReference>
<dbReference type="GO" id="GO:0005524">
    <property type="term" value="F:ATP binding"/>
    <property type="evidence" value="ECO:0007669"/>
    <property type="project" value="UniProtKB-KW"/>
</dbReference>
<keyword evidence="19" id="KW-1185">Reference proteome</keyword>
<accession>A0A518BLS7</accession>
<dbReference type="SUPFAM" id="SSF52540">
    <property type="entry name" value="P-loop containing nucleoside triphosphate hydrolases"/>
    <property type="match status" value="1"/>
</dbReference>
<dbReference type="EMBL" id="CP036287">
    <property type="protein sequence ID" value="QDU67928.1"/>
    <property type="molecule type" value="Genomic_DNA"/>
</dbReference>
<proteinExistence type="inferred from homology"/>
<evidence type="ECO:0000256" key="4">
    <source>
        <dbReference type="ARBA" id="ARBA00022723"/>
    </source>
</evidence>
<dbReference type="GO" id="GO:0006260">
    <property type="term" value="P:DNA replication"/>
    <property type="evidence" value="ECO:0007669"/>
    <property type="project" value="InterPro"/>
</dbReference>
<dbReference type="GO" id="GO:0016787">
    <property type="term" value="F:hydrolase activity"/>
    <property type="evidence" value="ECO:0007669"/>
    <property type="project" value="UniProtKB-KW"/>
</dbReference>
<evidence type="ECO:0000256" key="3">
    <source>
        <dbReference type="ARBA" id="ARBA00005446"/>
    </source>
</evidence>
<dbReference type="SUPFAM" id="SSF47819">
    <property type="entry name" value="HRDC-like"/>
    <property type="match status" value="1"/>
</dbReference>
<dbReference type="Gene3D" id="1.10.150.80">
    <property type="entry name" value="HRDC domain"/>
    <property type="match status" value="1"/>
</dbReference>
<dbReference type="InterPro" id="IPR036388">
    <property type="entry name" value="WH-like_DNA-bd_sf"/>
</dbReference>
<dbReference type="GO" id="GO:0030894">
    <property type="term" value="C:replisome"/>
    <property type="evidence" value="ECO:0007669"/>
    <property type="project" value="TreeGrafter"/>
</dbReference>
<dbReference type="GO" id="GO:0005737">
    <property type="term" value="C:cytoplasm"/>
    <property type="evidence" value="ECO:0007669"/>
    <property type="project" value="TreeGrafter"/>
</dbReference>
<gene>
    <name evidence="18" type="primary">recQ_2</name>
    <name evidence="18" type="ORF">Pla133_30170</name>
</gene>
<dbReference type="Pfam" id="PF00570">
    <property type="entry name" value="HRDC"/>
    <property type="match status" value="1"/>
</dbReference>
<evidence type="ECO:0000256" key="1">
    <source>
        <dbReference type="ARBA" id="ARBA00001946"/>
    </source>
</evidence>
<dbReference type="InterPro" id="IPR014001">
    <property type="entry name" value="Helicase_ATP-bd"/>
</dbReference>
<dbReference type="RefSeq" id="WP_145066515.1">
    <property type="nucleotide sequence ID" value="NZ_CP036287.1"/>
</dbReference>
<dbReference type="GO" id="GO:0006310">
    <property type="term" value="P:DNA recombination"/>
    <property type="evidence" value="ECO:0007669"/>
    <property type="project" value="InterPro"/>
</dbReference>
<keyword evidence="4" id="KW-0479">Metal-binding</keyword>
<keyword evidence="10" id="KW-0413">Isomerase</keyword>
<feature type="domain" description="Helicase ATP-binding" evidence="16">
    <location>
        <begin position="40"/>
        <end position="208"/>
    </location>
</feature>
<keyword evidence="9" id="KW-0238">DNA-binding</keyword>
<evidence type="ECO:0000256" key="5">
    <source>
        <dbReference type="ARBA" id="ARBA00022741"/>
    </source>
</evidence>
<dbReference type="SMART" id="SM00490">
    <property type="entry name" value="HELICc"/>
    <property type="match status" value="1"/>
</dbReference>
<evidence type="ECO:0000256" key="6">
    <source>
        <dbReference type="ARBA" id="ARBA00022801"/>
    </source>
</evidence>
<comment type="cofactor">
    <cofactor evidence="1">
        <name>Mg(2+)</name>
        <dbReference type="ChEBI" id="CHEBI:18420"/>
    </cofactor>
</comment>
<dbReference type="Pfam" id="PF00271">
    <property type="entry name" value="Helicase_C"/>
    <property type="match status" value="1"/>
</dbReference>
<dbReference type="KEGG" id="pbap:Pla133_30170"/>
<dbReference type="Pfam" id="PF09382">
    <property type="entry name" value="RQC"/>
    <property type="match status" value="1"/>
</dbReference>
<dbReference type="InterPro" id="IPR002121">
    <property type="entry name" value="HRDC_dom"/>
</dbReference>
<dbReference type="FunFam" id="3.40.50.300:FF:001389">
    <property type="entry name" value="ATP-dependent DNA helicase RecQ"/>
    <property type="match status" value="1"/>
</dbReference>